<evidence type="ECO:0000256" key="1">
    <source>
        <dbReference type="SAM" id="MobiDB-lite"/>
    </source>
</evidence>
<feature type="compositionally biased region" description="Low complexity" evidence="1">
    <location>
        <begin position="194"/>
        <end position="208"/>
    </location>
</feature>
<feature type="region of interest" description="Disordered" evidence="1">
    <location>
        <begin position="194"/>
        <end position="275"/>
    </location>
</feature>
<organism evidence="2 3">
    <name type="scientific">Malassezia furfur</name>
    <name type="common">Pityriasis versicolor infection agent</name>
    <name type="synonym">Pityrosporum furfur</name>
    <dbReference type="NCBI Taxonomy" id="55194"/>
    <lineage>
        <taxon>Eukaryota</taxon>
        <taxon>Fungi</taxon>
        <taxon>Dikarya</taxon>
        <taxon>Basidiomycota</taxon>
        <taxon>Ustilaginomycotina</taxon>
        <taxon>Malasseziomycetes</taxon>
        <taxon>Malasseziales</taxon>
        <taxon>Malasseziaceae</taxon>
        <taxon>Malassezia</taxon>
    </lineage>
</organism>
<proteinExistence type="predicted"/>
<protein>
    <recommendedName>
        <fullName evidence="4">Elongin-A</fullName>
    </recommendedName>
</protein>
<sequence>MTDGLPQLSALCRRVILRNLAAVHDLGDMPYRLARPILQQCRPEQLRELEAASPHLADDTEELWQHACLRDFSDIRKLHEDGTLPPPTSWRTLYNDKQQQIEAAKAAATAKIKGRYAEHSAQKDAKKMVVSDVNLRPARARAKVPKAPVTAGQAMMARARNGSAMQMRRMMLIPPRSGARGASAPARGFVRAAPAPRPCAAPDAASPRPAVPAPGPAPPAAHPPGAARTSTPPPVPPASSASPPARVQKRPAPEPTSSIFMPKRRIPSHPRHGHV</sequence>
<evidence type="ECO:0000313" key="3">
    <source>
        <dbReference type="Proteomes" id="UP000818624"/>
    </source>
</evidence>
<feature type="compositionally biased region" description="Basic residues" evidence="1">
    <location>
        <begin position="262"/>
        <end position="275"/>
    </location>
</feature>
<evidence type="ECO:0008006" key="4">
    <source>
        <dbReference type="Google" id="ProtNLM"/>
    </source>
</evidence>
<name>A0ABY8EVU0_MALFU</name>
<dbReference type="Pfam" id="PF06881">
    <property type="entry name" value="Elongin_A"/>
    <property type="match status" value="1"/>
</dbReference>
<dbReference type="Proteomes" id="UP000818624">
    <property type="component" value="Chromosome 6"/>
</dbReference>
<dbReference type="PANTHER" id="PTHR15141">
    <property type="entry name" value="TRANSCRIPTION ELONGATION FACTOR B POLYPEPTIDE 3"/>
    <property type="match status" value="1"/>
</dbReference>
<dbReference type="EMBL" id="CP046239">
    <property type="protein sequence ID" value="WFD49726.1"/>
    <property type="molecule type" value="Genomic_DNA"/>
</dbReference>
<dbReference type="InterPro" id="IPR051870">
    <property type="entry name" value="Elongin-A_domain"/>
</dbReference>
<dbReference type="Gene3D" id="6.10.250.3180">
    <property type="match status" value="1"/>
</dbReference>
<gene>
    <name evidence="2" type="ORF">GLX27_004411</name>
</gene>
<keyword evidence="3" id="KW-1185">Reference proteome</keyword>
<dbReference type="PANTHER" id="PTHR15141:SF76">
    <property type="entry name" value="TRANSCRIPTION ELONGATION FACTOR B POLYPEPTIDE 3"/>
    <property type="match status" value="1"/>
</dbReference>
<accession>A0ABY8EVU0</accession>
<reference evidence="2 3" key="1">
    <citation type="journal article" date="2020" name="Elife">
        <title>Loss of centromere function drives karyotype evolution in closely related Malassezia species.</title>
        <authorList>
            <person name="Sankaranarayanan S.R."/>
            <person name="Ianiri G."/>
            <person name="Coelho M.A."/>
            <person name="Reza M.H."/>
            <person name="Thimmappa B.C."/>
            <person name="Ganguly P."/>
            <person name="Vadnala R.N."/>
            <person name="Sun S."/>
            <person name="Siddharthan R."/>
            <person name="Tellgren-Roth C."/>
            <person name="Dawson T.L."/>
            <person name="Heitman J."/>
            <person name="Sanyal K."/>
        </authorList>
    </citation>
    <scope>NUCLEOTIDE SEQUENCE [LARGE SCALE GENOMIC DNA]</scope>
    <source>
        <strain evidence="2">CBS14141</strain>
    </source>
</reference>
<evidence type="ECO:0000313" key="2">
    <source>
        <dbReference type="EMBL" id="WFD49726.1"/>
    </source>
</evidence>
<feature type="compositionally biased region" description="Pro residues" evidence="1">
    <location>
        <begin position="209"/>
        <end position="222"/>
    </location>
</feature>
<dbReference type="InterPro" id="IPR010684">
    <property type="entry name" value="RNA_pol_II_trans_fac_SIII_A"/>
</dbReference>